<evidence type="ECO:0000256" key="1">
    <source>
        <dbReference type="ARBA" id="ARBA00022491"/>
    </source>
</evidence>
<reference evidence="9" key="1">
    <citation type="submission" date="2020-07" db="EMBL/GenBank/DDBJ databases">
        <title>Huge and variable diversity of episymbiotic CPR bacteria and DPANN archaea in groundwater ecosystems.</title>
        <authorList>
            <person name="He C.Y."/>
            <person name="Keren R."/>
            <person name="Whittaker M."/>
            <person name="Farag I.F."/>
            <person name="Doudna J."/>
            <person name="Cate J.H.D."/>
            <person name="Banfield J.F."/>
        </authorList>
    </citation>
    <scope>NUCLEOTIDE SEQUENCE</scope>
    <source>
        <strain evidence="9">NC_groundwater_17_Pr7_B-0.1um_64_12</strain>
    </source>
</reference>
<dbReference type="GO" id="GO:0003677">
    <property type="term" value="F:DNA binding"/>
    <property type="evidence" value="ECO:0007669"/>
    <property type="project" value="UniProtKB-KW"/>
</dbReference>
<feature type="zinc finger region" evidence="7">
    <location>
        <begin position="3"/>
        <end position="34"/>
    </location>
</feature>
<dbReference type="GO" id="GO:0008270">
    <property type="term" value="F:zinc ion binding"/>
    <property type="evidence" value="ECO:0007669"/>
    <property type="project" value="UniProtKB-UniRule"/>
</dbReference>
<dbReference type="PANTHER" id="PTHR30455">
    <property type="entry name" value="TRANSCRIPTIONAL REPRESSOR NRDR"/>
    <property type="match status" value="1"/>
</dbReference>
<keyword evidence="4 7" id="KW-0805">Transcription regulation</keyword>
<keyword evidence="3 7" id="KW-0067">ATP-binding</keyword>
<keyword evidence="2 7" id="KW-0547">Nucleotide-binding</keyword>
<evidence type="ECO:0000256" key="5">
    <source>
        <dbReference type="ARBA" id="ARBA00023125"/>
    </source>
</evidence>
<dbReference type="AlphaFoldDB" id="A0A931PT26"/>
<evidence type="ECO:0000256" key="6">
    <source>
        <dbReference type="ARBA" id="ARBA00023163"/>
    </source>
</evidence>
<comment type="cofactor">
    <cofactor evidence="7">
        <name>Zn(2+)</name>
        <dbReference type="ChEBI" id="CHEBI:29105"/>
    </cofactor>
    <text evidence="7">Binds 1 zinc ion.</text>
</comment>
<dbReference type="PANTHER" id="PTHR30455:SF2">
    <property type="entry name" value="TRANSCRIPTIONAL REPRESSOR NRDR"/>
    <property type="match status" value="1"/>
</dbReference>
<evidence type="ECO:0000259" key="8">
    <source>
        <dbReference type="PROSITE" id="PS51161"/>
    </source>
</evidence>
<dbReference type="GO" id="GO:0045892">
    <property type="term" value="P:negative regulation of DNA-templated transcription"/>
    <property type="evidence" value="ECO:0007669"/>
    <property type="project" value="UniProtKB-UniRule"/>
</dbReference>
<comment type="caution">
    <text evidence="9">The sequence shown here is derived from an EMBL/GenBank/DDBJ whole genome shotgun (WGS) entry which is preliminary data.</text>
</comment>
<accession>A0A931PT26</accession>
<dbReference type="Proteomes" id="UP000727962">
    <property type="component" value="Unassembled WGS sequence"/>
</dbReference>
<name>A0A931PT26_FIMGI</name>
<evidence type="ECO:0000256" key="7">
    <source>
        <dbReference type="HAMAP-Rule" id="MF_00440"/>
    </source>
</evidence>
<keyword evidence="7" id="KW-0479">Metal-binding</keyword>
<keyword evidence="7" id="KW-0862">Zinc</keyword>
<evidence type="ECO:0000256" key="3">
    <source>
        <dbReference type="ARBA" id="ARBA00022840"/>
    </source>
</evidence>
<dbReference type="Pfam" id="PF22811">
    <property type="entry name" value="Zn_ribbon_NrdR"/>
    <property type="match status" value="1"/>
</dbReference>
<keyword evidence="5 7" id="KW-0238">DNA-binding</keyword>
<evidence type="ECO:0000313" key="10">
    <source>
        <dbReference type="Proteomes" id="UP000727962"/>
    </source>
</evidence>
<feature type="domain" description="ATP-cone" evidence="8">
    <location>
        <begin position="49"/>
        <end position="139"/>
    </location>
</feature>
<comment type="similarity">
    <text evidence="7">Belongs to the NrdR family.</text>
</comment>
<keyword evidence="1 7" id="KW-0678">Repressor</keyword>
<keyword evidence="7" id="KW-0863">Zinc-finger</keyword>
<evidence type="ECO:0000256" key="2">
    <source>
        <dbReference type="ARBA" id="ARBA00022741"/>
    </source>
</evidence>
<comment type="function">
    <text evidence="7">Negatively regulates transcription of bacterial ribonucleotide reductase nrd genes and operons by binding to NrdR-boxes.</text>
</comment>
<dbReference type="PROSITE" id="PS51161">
    <property type="entry name" value="ATP_CONE"/>
    <property type="match status" value="1"/>
</dbReference>
<dbReference type="InterPro" id="IPR003796">
    <property type="entry name" value="RNR_NrdR-like"/>
</dbReference>
<dbReference type="GO" id="GO:0005524">
    <property type="term" value="F:ATP binding"/>
    <property type="evidence" value="ECO:0007669"/>
    <property type="project" value="UniProtKB-UniRule"/>
</dbReference>
<gene>
    <name evidence="7 9" type="primary">nrdR</name>
    <name evidence="9" type="ORF">HYR64_02935</name>
</gene>
<protein>
    <recommendedName>
        <fullName evidence="7">Transcriptional repressor NrdR</fullName>
    </recommendedName>
</protein>
<organism evidence="9 10">
    <name type="scientific">Fimbriimonas ginsengisoli</name>
    <dbReference type="NCBI Taxonomy" id="1005039"/>
    <lineage>
        <taxon>Bacteria</taxon>
        <taxon>Bacillati</taxon>
        <taxon>Armatimonadota</taxon>
        <taxon>Fimbriimonadia</taxon>
        <taxon>Fimbriimonadales</taxon>
        <taxon>Fimbriimonadaceae</taxon>
        <taxon>Fimbriimonas</taxon>
    </lineage>
</organism>
<dbReference type="InterPro" id="IPR005144">
    <property type="entry name" value="ATP-cone_dom"/>
</dbReference>
<proteinExistence type="inferred from homology"/>
<dbReference type="HAMAP" id="MF_00440">
    <property type="entry name" value="NrdR"/>
    <property type="match status" value="1"/>
</dbReference>
<keyword evidence="6 7" id="KW-0804">Transcription</keyword>
<evidence type="ECO:0000256" key="4">
    <source>
        <dbReference type="ARBA" id="ARBA00023015"/>
    </source>
</evidence>
<dbReference type="EMBL" id="JACOSL010000020">
    <property type="protein sequence ID" value="MBI1756043.1"/>
    <property type="molecule type" value="Genomic_DNA"/>
</dbReference>
<evidence type="ECO:0000313" key="9">
    <source>
        <dbReference type="EMBL" id="MBI1756043.1"/>
    </source>
</evidence>
<dbReference type="Pfam" id="PF03477">
    <property type="entry name" value="ATP-cone"/>
    <property type="match status" value="1"/>
</dbReference>
<dbReference type="InterPro" id="IPR055173">
    <property type="entry name" value="NrdR-like_N"/>
</dbReference>
<dbReference type="NCBIfam" id="TIGR00244">
    <property type="entry name" value="transcriptional regulator NrdR"/>
    <property type="match status" value="1"/>
</dbReference>
<sequence length="155" mass="18263">MRCPYCGFIDQKVLDSRPARDGEAIRRRRECLACGRRFTTFEAPERPRLFVVKRDGSREEFSREKTFESMRIACRKRPVPMDALRDAAERIERDLFQEFEEETPSTAIGERVMRELQALDGVAYVRFASVYRAFESPTDFWEVLDSVRQEEPLAR</sequence>